<evidence type="ECO:0000313" key="2">
    <source>
        <dbReference type="EMBL" id="GHD62095.1"/>
    </source>
</evidence>
<dbReference type="EMBL" id="BMZS01000014">
    <property type="protein sequence ID" value="GHD62095.1"/>
    <property type="molecule type" value="Genomic_DNA"/>
</dbReference>
<dbReference type="PANTHER" id="PTHR14859">
    <property type="entry name" value="CALCOFLUOR WHITE HYPERSENSITIVE PROTEIN PRECURSOR"/>
    <property type="match status" value="1"/>
</dbReference>
<reference evidence="2" key="1">
    <citation type="journal article" date="2014" name="Int. J. Syst. Evol. Microbiol.">
        <title>Complete genome sequence of Corynebacterium casei LMG S-19264T (=DSM 44701T), isolated from a smear-ripened cheese.</title>
        <authorList>
            <consortium name="US DOE Joint Genome Institute (JGI-PGF)"/>
            <person name="Walter F."/>
            <person name="Albersmeier A."/>
            <person name="Kalinowski J."/>
            <person name="Ruckert C."/>
        </authorList>
    </citation>
    <scope>NUCLEOTIDE SEQUENCE</scope>
    <source>
        <strain evidence="2">KCTC 42651</strain>
    </source>
</reference>
<protein>
    <submittedName>
        <fullName evidence="2">Endonuclease</fullName>
    </submittedName>
</protein>
<comment type="caution">
    <text evidence="2">The sequence shown here is derived from an EMBL/GenBank/DDBJ whole genome shotgun (WGS) entry which is preliminary data.</text>
</comment>
<reference evidence="2" key="2">
    <citation type="submission" date="2020-09" db="EMBL/GenBank/DDBJ databases">
        <authorList>
            <person name="Sun Q."/>
            <person name="Kim S."/>
        </authorList>
    </citation>
    <scope>NUCLEOTIDE SEQUENCE</scope>
    <source>
        <strain evidence="2">KCTC 42651</strain>
    </source>
</reference>
<dbReference type="PANTHER" id="PTHR14859:SF15">
    <property type="entry name" value="ENDONUCLEASE_EXONUCLEASE_PHOSPHATASE DOMAIN-CONTAINING PROTEIN"/>
    <property type="match status" value="1"/>
</dbReference>
<dbReference type="SUPFAM" id="SSF56219">
    <property type="entry name" value="DNase I-like"/>
    <property type="match status" value="1"/>
</dbReference>
<keyword evidence="2" id="KW-0255">Endonuclease</keyword>
<dbReference type="GO" id="GO:0004519">
    <property type="term" value="F:endonuclease activity"/>
    <property type="evidence" value="ECO:0007669"/>
    <property type="project" value="UniProtKB-KW"/>
</dbReference>
<dbReference type="InterPro" id="IPR036691">
    <property type="entry name" value="Endo/exonu/phosph_ase_sf"/>
</dbReference>
<feature type="domain" description="Endonuclease/exonuclease/phosphatase" evidence="1">
    <location>
        <begin position="5"/>
        <end position="221"/>
    </location>
</feature>
<evidence type="ECO:0000313" key="3">
    <source>
        <dbReference type="Proteomes" id="UP000630353"/>
    </source>
</evidence>
<keyword evidence="3" id="KW-1185">Reference proteome</keyword>
<proteinExistence type="predicted"/>
<dbReference type="AlphaFoldDB" id="A0A919CTM8"/>
<dbReference type="InterPro" id="IPR051916">
    <property type="entry name" value="GPI-anchor_lipid_remodeler"/>
</dbReference>
<dbReference type="GO" id="GO:0006506">
    <property type="term" value="P:GPI anchor biosynthetic process"/>
    <property type="evidence" value="ECO:0007669"/>
    <property type="project" value="TreeGrafter"/>
</dbReference>
<keyword evidence="2" id="KW-0540">Nuclease</keyword>
<keyword evidence="2" id="KW-0378">Hydrolase</keyword>
<dbReference type="RefSeq" id="WP_189994946.1">
    <property type="nucleotide sequence ID" value="NZ_BMZS01000014.1"/>
</dbReference>
<dbReference type="Pfam" id="PF03372">
    <property type="entry name" value="Exo_endo_phos"/>
    <property type="match status" value="1"/>
</dbReference>
<gene>
    <name evidence="2" type="ORF">GCM10017083_50430</name>
</gene>
<organism evidence="2 3">
    <name type="scientific">Thalassobaculum fulvum</name>
    <dbReference type="NCBI Taxonomy" id="1633335"/>
    <lineage>
        <taxon>Bacteria</taxon>
        <taxon>Pseudomonadati</taxon>
        <taxon>Pseudomonadota</taxon>
        <taxon>Alphaproteobacteria</taxon>
        <taxon>Rhodospirillales</taxon>
        <taxon>Thalassobaculaceae</taxon>
        <taxon>Thalassobaculum</taxon>
    </lineage>
</organism>
<dbReference type="GO" id="GO:0016020">
    <property type="term" value="C:membrane"/>
    <property type="evidence" value="ECO:0007669"/>
    <property type="project" value="GOC"/>
</dbReference>
<dbReference type="InterPro" id="IPR005135">
    <property type="entry name" value="Endo/exonuclease/phosphatase"/>
</dbReference>
<dbReference type="Proteomes" id="UP000630353">
    <property type="component" value="Unassembled WGS sequence"/>
</dbReference>
<dbReference type="Gene3D" id="3.60.10.10">
    <property type="entry name" value="Endonuclease/exonuclease/phosphatase"/>
    <property type="match status" value="1"/>
</dbReference>
<sequence>MLRVATYNICKSVGTDLRRRPERVLAVLRELDADVVAVQEVDRRFGERATALSPEAIEGETPYFPVPFGVRPASLGWHGNVLLARRGVVVRATRRIELPALEPRGAVLADLRVNGAEIRVIGMHLGLIGHWRRRQARAVLMSLEALEEPLPTVMMGDLNEWTVDGGCLRLFARHHHVAAPGPSFHSRRPVAALDRIITSLDLRVEAAGVHLSQKSRVASDHLPVWADIVPAGAAAAAERHHVAQSPWI</sequence>
<evidence type="ECO:0000259" key="1">
    <source>
        <dbReference type="Pfam" id="PF03372"/>
    </source>
</evidence>
<accession>A0A919CTM8</accession>
<name>A0A919CTM8_9PROT</name>